<organism evidence="1 2">
    <name type="scientific">Derxia gummosa DSM 723</name>
    <dbReference type="NCBI Taxonomy" id="1121388"/>
    <lineage>
        <taxon>Bacteria</taxon>
        <taxon>Pseudomonadati</taxon>
        <taxon>Pseudomonadota</taxon>
        <taxon>Betaproteobacteria</taxon>
        <taxon>Burkholderiales</taxon>
        <taxon>Alcaligenaceae</taxon>
        <taxon>Derxia</taxon>
    </lineage>
</organism>
<dbReference type="Proteomes" id="UP000675920">
    <property type="component" value="Unplaced"/>
</dbReference>
<dbReference type="RefSeq" id="WP_281173119.1">
    <property type="nucleotide sequence ID" value="NZ_AXWS01000008.1"/>
</dbReference>
<name>A0A9U5CX08_9BURK</name>
<dbReference type="AlphaFoldDB" id="A0A9U5CX08"/>
<keyword evidence="1" id="KW-1185">Reference proteome</keyword>
<protein>
    <submittedName>
        <fullName evidence="2">Uncharacterized protein</fullName>
    </submittedName>
</protein>
<evidence type="ECO:0000313" key="1">
    <source>
        <dbReference type="Proteomes" id="UP000675920"/>
    </source>
</evidence>
<proteinExistence type="predicted"/>
<evidence type="ECO:0000313" key="2">
    <source>
        <dbReference type="RefSeq" id="WP_281173119.1"/>
    </source>
</evidence>
<sequence length="44" mass="5144">MKLSDYALQKLGEFIAGNPDGWPYRRGVDPVDFFNKYGFRDVYP</sequence>
<reference evidence="2" key="1">
    <citation type="submission" date="2025-08" db="UniProtKB">
        <authorList>
            <consortium name="RefSeq"/>
        </authorList>
    </citation>
    <scope>IDENTIFICATION</scope>
</reference>
<accession>A0A9U5CX08</accession>